<gene>
    <name evidence="1" type="ORF">HETIRDRAFT_440110</name>
</gene>
<dbReference type="Proteomes" id="UP000030671">
    <property type="component" value="Unassembled WGS sequence"/>
</dbReference>
<proteinExistence type="predicted"/>
<keyword evidence="2" id="KW-1185">Reference proteome</keyword>
<dbReference type="KEGG" id="hir:HETIRDRAFT_440110"/>
<dbReference type="OrthoDB" id="2322499at2759"/>
<dbReference type="InParanoid" id="W4K7Q4"/>
<evidence type="ECO:0000313" key="2">
    <source>
        <dbReference type="Proteomes" id="UP000030671"/>
    </source>
</evidence>
<dbReference type="RefSeq" id="XP_009546451.1">
    <property type="nucleotide sequence ID" value="XM_009548156.1"/>
</dbReference>
<dbReference type="GeneID" id="20675229"/>
<name>W4K7Q4_HETIT</name>
<sequence>MMHWFKQRRTRFIKMLPPDFQSLQISDSVVRISTPAAAARRTDGKVGFAGALQLAVAVFTDGALAYIGRDFCNVWKMRTTDFLVTKDFLFSQRGFDAAANLVALVGRASTTTTAADMDRLDLRFVCDDCGGATESERRASKSQAEYAFGWRKCVDHYMLSNRIDHSTPSFSVLPPDITADVKSREPEDPSLMHQRWQCNHCSALPELEDRATVAEHILTVHNITAPADDEDLFYLPSPGTRRPLIAYQPVEPFDVALER</sequence>
<reference evidence="1 2" key="1">
    <citation type="journal article" date="2012" name="New Phytol.">
        <title>Insight into trade-off between wood decay and parasitism from the genome of a fungal forest pathogen.</title>
        <authorList>
            <person name="Olson A."/>
            <person name="Aerts A."/>
            <person name="Asiegbu F."/>
            <person name="Belbahri L."/>
            <person name="Bouzid O."/>
            <person name="Broberg A."/>
            <person name="Canback B."/>
            <person name="Coutinho P.M."/>
            <person name="Cullen D."/>
            <person name="Dalman K."/>
            <person name="Deflorio G."/>
            <person name="van Diepen L.T."/>
            <person name="Dunand C."/>
            <person name="Duplessis S."/>
            <person name="Durling M."/>
            <person name="Gonthier P."/>
            <person name="Grimwood J."/>
            <person name="Fossdal C.G."/>
            <person name="Hansson D."/>
            <person name="Henrissat B."/>
            <person name="Hietala A."/>
            <person name="Himmelstrand K."/>
            <person name="Hoffmeister D."/>
            <person name="Hogberg N."/>
            <person name="James T.Y."/>
            <person name="Karlsson M."/>
            <person name="Kohler A."/>
            <person name="Kues U."/>
            <person name="Lee Y.H."/>
            <person name="Lin Y.C."/>
            <person name="Lind M."/>
            <person name="Lindquist E."/>
            <person name="Lombard V."/>
            <person name="Lucas S."/>
            <person name="Lunden K."/>
            <person name="Morin E."/>
            <person name="Murat C."/>
            <person name="Park J."/>
            <person name="Raffaello T."/>
            <person name="Rouze P."/>
            <person name="Salamov A."/>
            <person name="Schmutz J."/>
            <person name="Solheim H."/>
            <person name="Stahlberg J."/>
            <person name="Velez H."/>
            <person name="de Vries R.P."/>
            <person name="Wiebenga A."/>
            <person name="Woodward S."/>
            <person name="Yakovlev I."/>
            <person name="Garbelotto M."/>
            <person name="Martin F."/>
            <person name="Grigoriev I.V."/>
            <person name="Stenlid J."/>
        </authorList>
    </citation>
    <scope>NUCLEOTIDE SEQUENCE [LARGE SCALE GENOMIC DNA]</scope>
    <source>
        <strain evidence="1 2">TC 32-1</strain>
    </source>
</reference>
<organism evidence="1 2">
    <name type="scientific">Heterobasidion irregulare (strain TC 32-1)</name>
    <dbReference type="NCBI Taxonomy" id="747525"/>
    <lineage>
        <taxon>Eukaryota</taxon>
        <taxon>Fungi</taxon>
        <taxon>Dikarya</taxon>
        <taxon>Basidiomycota</taxon>
        <taxon>Agaricomycotina</taxon>
        <taxon>Agaricomycetes</taxon>
        <taxon>Russulales</taxon>
        <taxon>Bondarzewiaceae</taxon>
        <taxon>Heterobasidion</taxon>
        <taxon>Heterobasidion annosum species complex</taxon>
    </lineage>
</organism>
<accession>W4K7Q4</accession>
<dbReference type="AlphaFoldDB" id="W4K7Q4"/>
<protein>
    <submittedName>
        <fullName evidence="1">Uncharacterized protein</fullName>
    </submittedName>
</protein>
<dbReference type="HOGENOM" id="CLU_1073863_0_0_1"/>
<dbReference type="EMBL" id="KI925458">
    <property type="protein sequence ID" value="ETW81857.1"/>
    <property type="molecule type" value="Genomic_DNA"/>
</dbReference>
<evidence type="ECO:0000313" key="1">
    <source>
        <dbReference type="EMBL" id="ETW81857.1"/>
    </source>
</evidence>